<evidence type="ECO:0000313" key="6">
    <source>
        <dbReference type="Proteomes" id="UP000305948"/>
    </source>
</evidence>
<dbReference type="InterPro" id="IPR016125">
    <property type="entry name" value="Peptidase_C15-like"/>
</dbReference>
<dbReference type="InterPro" id="IPR036440">
    <property type="entry name" value="Peptidase_C15-like_sf"/>
</dbReference>
<keyword evidence="4" id="KW-0788">Thiol protease</keyword>
<evidence type="ECO:0000256" key="2">
    <source>
        <dbReference type="ARBA" id="ARBA00022670"/>
    </source>
</evidence>
<feature type="non-terminal residue" evidence="5">
    <location>
        <position position="1"/>
    </location>
</feature>
<protein>
    <submittedName>
        <fullName evidence="5">Peptidase C15, pyroglutamyl peptidase I-like protein</fullName>
    </submittedName>
</protein>
<organism evidence="5 6">
    <name type="scientific">Heliocybe sulcata</name>
    <dbReference type="NCBI Taxonomy" id="5364"/>
    <lineage>
        <taxon>Eukaryota</taxon>
        <taxon>Fungi</taxon>
        <taxon>Dikarya</taxon>
        <taxon>Basidiomycota</taxon>
        <taxon>Agaricomycotina</taxon>
        <taxon>Agaricomycetes</taxon>
        <taxon>Gloeophyllales</taxon>
        <taxon>Gloeophyllaceae</taxon>
        <taxon>Heliocybe</taxon>
    </lineage>
</organism>
<keyword evidence="3" id="KW-0378">Hydrolase</keyword>
<evidence type="ECO:0000256" key="4">
    <source>
        <dbReference type="ARBA" id="ARBA00022807"/>
    </source>
</evidence>
<gene>
    <name evidence="5" type="ORF">OE88DRAFT_1595283</name>
</gene>
<dbReference type="EMBL" id="ML213514">
    <property type="protein sequence ID" value="TFK50067.1"/>
    <property type="molecule type" value="Genomic_DNA"/>
</dbReference>
<reference evidence="5 6" key="1">
    <citation type="journal article" date="2019" name="Nat. Ecol. Evol.">
        <title>Megaphylogeny resolves global patterns of mushroom evolution.</title>
        <authorList>
            <person name="Varga T."/>
            <person name="Krizsan K."/>
            <person name="Foldi C."/>
            <person name="Dima B."/>
            <person name="Sanchez-Garcia M."/>
            <person name="Sanchez-Ramirez S."/>
            <person name="Szollosi G.J."/>
            <person name="Szarkandi J.G."/>
            <person name="Papp V."/>
            <person name="Albert L."/>
            <person name="Andreopoulos W."/>
            <person name="Angelini C."/>
            <person name="Antonin V."/>
            <person name="Barry K.W."/>
            <person name="Bougher N.L."/>
            <person name="Buchanan P."/>
            <person name="Buyck B."/>
            <person name="Bense V."/>
            <person name="Catcheside P."/>
            <person name="Chovatia M."/>
            <person name="Cooper J."/>
            <person name="Damon W."/>
            <person name="Desjardin D."/>
            <person name="Finy P."/>
            <person name="Geml J."/>
            <person name="Haridas S."/>
            <person name="Hughes K."/>
            <person name="Justo A."/>
            <person name="Karasinski D."/>
            <person name="Kautmanova I."/>
            <person name="Kiss B."/>
            <person name="Kocsube S."/>
            <person name="Kotiranta H."/>
            <person name="LaButti K.M."/>
            <person name="Lechner B.E."/>
            <person name="Liimatainen K."/>
            <person name="Lipzen A."/>
            <person name="Lukacs Z."/>
            <person name="Mihaltcheva S."/>
            <person name="Morgado L.N."/>
            <person name="Niskanen T."/>
            <person name="Noordeloos M.E."/>
            <person name="Ohm R.A."/>
            <person name="Ortiz-Santana B."/>
            <person name="Ovrebo C."/>
            <person name="Racz N."/>
            <person name="Riley R."/>
            <person name="Savchenko A."/>
            <person name="Shiryaev A."/>
            <person name="Soop K."/>
            <person name="Spirin V."/>
            <person name="Szebenyi C."/>
            <person name="Tomsovsky M."/>
            <person name="Tulloss R.E."/>
            <person name="Uehling J."/>
            <person name="Grigoriev I.V."/>
            <person name="Vagvolgyi C."/>
            <person name="Papp T."/>
            <person name="Martin F.M."/>
            <person name="Miettinen O."/>
            <person name="Hibbett D.S."/>
            <person name="Nagy L.G."/>
        </authorList>
    </citation>
    <scope>NUCLEOTIDE SEQUENCE [LARGE SCALE GENOMIC DNA]</scope>
    <source>
        <strain evidence="5 6">OMC1185</strain>
    </source>
</reference>
<dbReference type="AlphaFoldDB" id="A0A5C3MYG3"/>
<dbReference type="Gene3D" id="3.40.630.20">
    <property type="entry name" value="Peptidase C15, pyroglutamyl peptidase I-like"/>
    <property type="match status" value="1"/>
</dbReference>
<dbReference type="OrthoDB" id="407146at2759"/>
<evidence type="ECO:0000313" key="5">
    <source>
        <dbReference type="EMBL" id="TFK50067.1"/>
    </source>
</evidence>
<dbReference type="PANTHER" id="PTHR23402">
    <property type="entry name" value="PROTEASE FAMILY C15 PYROGLUTAMYL-PEPTIDASE I-RELATED"/>
    <property type="match status" value="1"/>
</dbReference>
<dbReference type="Proteomes" id="UP000305948">
    <property type="component" value="Unassembled WGS sequence"/>
</dbReference>
<keyword evidence="6" id="KW-1185">Reference proteome</keyword>
<accession>A0A5C3MYG3</accession>
<dbReference type="GO" id="GO:0008234">
    <property type="term" value="F:cysteine-type peptidase activity"/>
    <property type="evidence" value="ECO:0007669"/>
    <property type="project" value="UniProtKB-KW"/>
</dbReference>
<dbReference type="GO" id="GO:0006508">
    <property type="term" value="P:proteolysis"/>
    <property type="evidence" value="ECO:0007669"/>
    <property type="project" value="UniProtKB-KW"/>
</dbReference>
<evidence type="ECO:0000256" key="1">
    <source>
        <dbReference type="ARBA" id="ARBA00006641"/>
    </source>
</evidence>
<dbReference type="SUPFAM" id="SSF53182">
    <property type="entry name" value="Pyrrolidone carboxyl peptidase (pyroglutamate aminopeptidase)"/>
    <property type="match status" value="1"/>
</dbReference>
<keyword evidence="2" id="KW-0645">Protease</keyword>
<evidence type="ECO:0000256" key="3">
    <source>
        <dbReference type="ARBA" id="ARBA00022801"/>
    </source>
</evidence>
<sequence>FDNQPYRVLLTGFGPTIRFPENPSWLAVKPLHNTVLEAEGLYRPRPTLHDDQNAMIVDEDGPRPRQIHITSFLIPVEYDAVLACVPGIHSTPTVLPHTDNDGLPYIAPPDDGYDFILHVGIAGRGPLRMEKVAHKLGYRLKDSKGNFAPVVAAESGFGKGFENFDDDVYTDIDVEKLVVHLKDSGIDQVYTSMDAGHYLCDFLYFSSLAAARRDKRKNGHSPDRESDITKVLSIQIPPVGQPLSSEEVTEAIRRIILWVC</sequence>
<feature type="non-terminal residue" evidence="5">
    <location>
        <position position="260"/>
    </location>
</feature>
<dbReference type="PANTHER" id="PTHR23402:SF1">
    <property type="entry name" value="PYROGLUTAMYL-PEPTIDASE I"/>
    <property type="match status" value="1"/>
</dbReference>
<comment type="similarity">
    <text evidence="1">Belongs to the peptidase C15 family.</text>
</comment>
<proteinExistence type="inferred from homology"/>
<name>A0A5C3MYG3_9AGAM</name>